<evidence type="ECO:0008006" key="4">
    <source>
        <dbReference type="Google" id="ProtNLM"/>
    </source>
</evidence>
<dbReference type="Proteomes" id="UP001152747">
    <property type="component" value="Unassembled WGS sequence"/>
</dbReference>
<reference evidence="2" key="1">
    <citation type="submission" date="2022-11" db="EMBL/GenBank/DDBJ databases">
        <authorList>
            <person name="Kikuchi T."/>
        </authorList>
    </citation>
    <scope>NUCLEOTIDE SEQUENCE</scope>
    <source>
        <strain evidence="2">PS1010</strain>
    </source>
</reference>
<dbReference type="GO" id="GO:0040027">
    <property type="term" value="P:negative regulation of vulval development"/>
    <property type="evidence" value="ECO:0007669"/>
    <property type="project" value="InterPro"/>
</dbReference>
<gene>
    <name evidence="2" type="ORF">CAMP_LOCUS2290</name>
</gene>
<dbReference type="InterPro" id="IPR040129">
    <property type="entry name" value="Lin-15B-like"/>
</dbReference>
<dbReference type="AlphaFoldDB" id="A0A9P1I6Z5"/>
<dbReference type="EMBL" id="CANHGI010000001">
    <property type="protein sequence ID" value="CAI5439653.1"/>
    <property type="molecule type" value="Genomic_DNA"/>
</dbReference>
<sequence length="301" mass="35096">MPPIFDFPSKKADFPQMTNQPTANGNQNRRKRSKPPNLRCLYCQKLLRRNDLTHVPMNPAIREIWIEILGQQFAANLERNTNGSICRSHFKGGFKFRKHNQFPVAMGEEEENEDEEEEDDDNEIEVLGITQRYSDLLRHVPKKEKEDYPVVIFQKNVKPEINGESEDMDLEEDEIVVVGDLLSPKDEDLDVFEVVEVMDDDREFCCRICEQKTHVSAMKKIPNKTDSFLKWSRAIGKQFAENVHRNPSPHFICKVHLGDIVDKIKKLKNSPCTEQQKSRNSIYFRAKLVVVIENYKNAEEF</sequence>
<evidence type="ECO:0000313" key="2">
    <source>
        <dbReference type="EMBL" id="CAI5439653.1"/>
    </source>
</evidence>
<feature type="compositionally biased region" description="Polar residues" evidence="1">
    <location>
        <begin position="16"/>
        <end position="27"/>
    </location>
</feature>
<keyword evidence="3" id="KW-1185">Reference proteome</keyword>
<evidence type="ECO:0000256" key="1">
    <source>
        <dbReference type="SAM" id="MobiDB-lite"/>
    </source>
</evidence>
<name>A0A9P1I6Z5_9PELO</name>
<feature type="region of interest" description="Disordered" evidence="1">
    <location>
        <begin position="1"/>
        <end position="35"/>
    </location>
</feature>
<proteinExistence type="predicted"/>
<organism evidence="2 3">
    <name type="scientific">Caenorhabditis angaria</name>
    <dbReference type="NCBI Taxonomy" id="860376"/>
    <lineage>
        <taxon>Eukaryota</taxon>
        <taxon>Metazoa</taxon>
        <taxon>Ecdysozoa</taxon>
        <taxon>Nematoda</taxon>
        <taxon>Chromadorea</taxon>
        <taxon>Rhabditida</taxon>
        <taxon>Rhabditina</taxon>
        <taxon>Rhabditomorpha</taxon>
        <taxon>Rhabditoidea</taxon>
        <taxon>Rhabditidae</taxon>
        <taxon>Peloderinae</taxon>
        <taxon>Caenorhabditis</taxon>
    </lineage>
</organism>
<evidence type="ECO:0000313" key="3">
    <source>
        <dbReference type="Proteomes" id="UP001152747"/>
    </source>
</evidence>
<protein>
    <recommendedName>
        <fullName evidence="4">THAP-type domain-containing protein</fullName>
    </recommendedName>
</protein>
<accession>A0A9P1I6Z5</accession>
<dbReference type="PANTHER" id="PTHR22716">
    <property type="entry name" value="ETS CLASS TRANSCRIPTION FACTOR-RELATED-RELATED"/>
    <property type="match status" value="1"/>
</dbReference>
<comment type="caution">
    <text evidence="2">The sequence shown here is derived from an EMBL/GenBank/DDBJ whole genome shotgun (WGS) entry which is preliminary data.</text>
</comment>